<evidence type="ECO:0000313" key="2">
    <source>
        <dbReference type="Proteomes" id="UP001399917"/>
    </source>
</evidence>
<organism evidence="1 2">
    <name type="scientific">Celeribacter arenosi</name>
    <dbReference type="NCBI Taxonomy" id="792649"/>
    <lineage>
        <taxon>Bacteria</taxon>
        <taxon>Pseudomonadati</taxon>
        <taxon>Pseudomonadota</taxon>
        <taxon>Alphaproteobacteria</taxon>
        <taxon>Rhodobacterales</taxon>
        <taxon>Roseobacteraceae</taxon>
        <taxon>Celeribacter</taxon>
    </lineage>
</organism>
<protein>
    <recommendedName>
        <fullName evidence="3">Sulfotransferase family protein</fullName>
    </recommendedName>
</protein>
<evidence type="ECO:0008006" key="3">
    <source>
        <dbReference type="Google" id="ProtNLM"/>
    </source>
</evidence>
<proteinExistence type="predicted"/>
<accession>A0ABP7K5F5</accession>
<comment type="caution">
    <text evidence="1">The sequence shown here is derived from an EMBL/GenBank/DDBJ whole genome shotgun (WGS) entry which is preliminary data.</text>
</comment>
<dbReference type="RefSeq" id="WP_344846035.1">
    <property type="nucleotide sequence ID" value="NZ_BAABDF010000007.1"/>
</dbReference>
<name>A0ABP7K5F5_9RHOB</name>
<keyword evidence="2" id="KW-1185">Reference proteome</keyword>
<dbReference type="EMBL" id="BAABDF010000007">
    <property type="protein sequence ID" value="GAA3866300.1"/>
    <property type="molecule type" value="Genomic_DNA"/>
</dbReference>
<sequence>MPNRRLLIHPGFHKTGTTTLQETLRVNRPLLEPHVEVLVAGDMDLVQLSAATKAFSEARSRDTKDAVREEAELLFATLANDDPRPVLISHENLSGHFIGHKTVFRYAAAPIALGLMVDAWEAVTGARDGLEVYFSTRREGWLASCYWQRLKGDRFRMPYDVFCSRYADAADHAAIVAATRARLTDVPVSNCDKEDFDHPITPVLDLLGLGDLRRDMTIPEDRNTYPGGDARARLWALNRSDLRGKAYWEARRAIVHGPDGDERT</sequence>
<evidence type="ECO:0000313" key="1">
    <source>
        <dbReference type="EMBL" id="GAA3866300.1"/>
    </source>
</evidence>
<dbReference type="Proteomes" id="UP001399917">
    <property type="component" value="Unassembled WGS sequence"/>
</dbReference>
<reference evidence="2" key="1">
    <citation type="journal article" date="2019" name="Int. J. Syst. Evol. Microbiol.">
        <title>The Global Catalogue of Microorganisms (GCM) 10K type strain sequencing project: providing services to taxonomists for standard genome sequencing and annotation.</title>
        <authorList>
            <consortium name="The Broad Institute Genomics Platform"/>
            <consortium name="The Broad Institute Genome Sequencing Center for Infectious Disease"/>
            <person name="Wu L."/>
            <person name="Ma J."/>
        </authorList>
    </citation>
    <scope>NUCLEOTIDE SEQUENCE [LARGE SCALE GENOMIC DNA]</scope>
    <source>
        <strain evidence="2">JCM 17190</strain>
    </source>
</reference>
<gene>
    <name evidence="1" type="ORF">GCM10022404_15590</name>
</gene>